<feature type="region of interest" description="Disordered" evidence="2">
    <location>
        <begin position="43"/>
        <end position="303"/>
    </location>
</feature>
<reference evidence="5" key="1">
    <citation type="submission" date="2025-08" db="UniProtKB">
        <authorList>
            <consortium name="RefSeq"/>
        </authorList>
    </citation>
    <scope>IDENTIFICATION</scope>
</reference>
<feature type="compositionally biased region" description="Basic and acidic residues" evidence="2">
    <location>
        <begin position="43"/>
        <end position="57"/>
    </location>
</feature>
<feature type="compositionally biased region" description="Basic and acidic residues" evidence="2">
    <location>
        <begin position="221"/>
        <end position="231"/>
    </location>
</feature>
<evidence type="ECO:0000313" key="5">
    <source>
        <dbReference type="RefSeq" id="XP_055862096.1"/>
    </source>
</evidence>
<evidence type="ECO:0000256" key="2">
    <source>
        <dbReference type="SAM" id="MobiDB-lite"/>
    </source>
</evidence>
<protein>
    <submittedName>
        <fullName evidence="5">Arginine/serine-rich coiled-coil protein 2-like isoform X1</fullName>
    </submittedName>
</protein>
<feature type="compositionally biased region" description="Basic and acidic residues" evidence="2">
    <location>
        <begin position="248"/>
        <end position="267"/>
    </location>
</feature>
<evidence type="ECO:0000313" key="4">
    <source>
        <dbReference type="Proteomes" id="UP001165740"/>
    </source>
</evidence>
<feature type="compositionally biased region" description="Basic residues" evidence="2">
    <location>
        <begin position="163"/>
        <end position="220"/>
    </location>
</feature>
<proteinExistence type="predicted"/>
<feature type="coiled-coil region" evidence="1">
    <location>
        <begin position="478"/>
        <end position="506"/>
    </location>
</feature>
<evidence type="ECO:0000256" key="1">
    <source>
        <dbReference type="SAM" id="Coils"/>
    </source>
</evidence>
<evidence type="ECO:0000259" key="3">
    <source>
        <dbReference type="Pfam" id="PF15477"/>
    </source>
</evidence>
<feature type="compositionally biased region" description="Polar residues" evidence="2">
    <location>
        <begin position="12"/>
        <end position="27"/>
    </location>
</feature>
<keyword evidence="1" id="KW-0175">Coiled coil</keyword>
<organism evidence="4 5">
    <name type="scientific">Biomphalaria glabrata</name>
    <name type="common">Bloodfluke planorb</name>
    <name type="synonym">Freshwater snail</name>
    <dbReference type="NCBI Taxonomy" id="6526"/>
    <lineage>
        <taxon>Eukaryota</taxon>
        <taxon>Metazoa</taxon>
        <taxon>Spiralia</taxon>
        <taxon>Lophotrochozoa</taxon>
        <taxon>Mollusca</taxon>
        <taxon>Gastropoda</taxon>
        <taxon>Heterobranchia</taxon>
        <taxon>Euthyneura</taxon>
        <taxon>Panpulmonata</taxon>
        <taxon>Hygrophila</taxon>
        <taxon>Lymnaeoidea</taxon>
        <taxon>Planorbidae</taxon>
        <taxon>Biomphalaria</taxon>
    </lineage>
</organism>
<dbReference type="AlphaFoldDB" id="A0A9W2YGY0"/>
<feature type="region of interest" description="Disordered" evidence="2">
    <location>
        <begin position="1"/>
        <end position="30"/>
    </location>
</feature>
<dbReference type="Pfam" id="PF15477">
    <property type="entry name" value="SMAP"/>
    <property type="match status" value="1"/>
</dbReference>
<dbReference type="InterPro" id="IPR028124">
    <property type="entry name" value="SMAP_dom"/>
</dbReference>
<dbReference type="RefSeq" id="XP_055862096.1">
    <property type="nucleotide sequence ID" value="XM_056006121.1"/>
</dbReference>
<name>A0A9W2YGY0_BIOGL</name>
<dbReference type="Proteomes" id="UP001165740">
    <property type="component" value="Chromosome 12"/>
</dbReference>
<feature type="compositionally biased region" description="Basic residues" evidence="2">
    <location>
        <begin position="232"/>
        <end position="247"/>
    </location>
</feature>
<feature type="compositionally biased region" description="Low complexity" evidence="2">
    <location>
        <begin position="104"/>
        <end position="120"/>
    </location>
</feature>
<dbReference type="PANTHER" id="PTHR22426">
    <property type="entry name" value="ARGININE_SERINE-RICH COILED-COIL PROTEIN 2"/>
    <property type="match status" value="1"/>
</dbReference>
<dbReference type="GeneID" id="106056826"/>
<accession>A0A9W2YGY0</accession>
<feature type="compositionally biased region" description="Basic residues" evidence="2">
    <location>
        <begin position="280"/>
        <end position="295"/>
    </location>
</feature>
<gene>
    <name evidence="5" type="primary">LOC106056826</name>
</gene>
<dbReference type="PANTHER" id="PTHR22426:SF2">
    <property type="entry name" value="ARGININE_SERINE-RICH COILED-COIL PROTEIN 2"/>
    <property type="match status" value="1"/>
</dbReference>
<feature type="domain" description="Small acidic protein-like" evidence="3">
    <location>
        <begin position="455"/>
        <end position="523"/>
    </location>
</feature>
<keyword evidence="4" id="KW-1185">Reference proteome</keyword>
<dbReference type="OrthoDB" id="1928974at2759"/>
<feature type="compositionally biased region" description="Basic and acidic residues" evidence="2">
    <location>
        <begin position="128"/>
        <end position="162"/>
    </location>
</feature>
<dbReference type="OMA" id="GGKERHH"/>
<sequence length="534" mass="61106">MDLLSSYDDETSNTSNRSATEQISMKSGSAGLLQSEWEHFEKMIGSESVPDKKDAVKEVQTPSAEKVLENPMPSNLSEKKDKEEEEEDESHLPPGVRKKNRCHSSSSSSSENESSNSDMSTDSDDSETESKPNKESKTESRDKPEVKKDLKQDSQEKTAEKRIKNRSVSRSRSRSPHSKRRRSSERSRHSRSRSRSRHRSRSKHRRKEKKHRSHRSRSKDRRGSKDRDYYRSKHRERDRHSKRRDFRNRRDSERSRRSRSRSKDGHDRNHRSRSRENSEHRRRSRSGSRSRRRNPSPRGGKVIKYGEKVIKAGASFGRPPPSKPMTFKEKMRQQLIKAIEEGGDVTTALLNTDGTVICTQTAGTQQVPAPKKPPVPLMANLITNAAGIAAATITASEAAMQSLIELQKQTTEKTGVEIPKYYNPAAINPVKYAEQVQKRKLLWSKTKEKEVNSQWHATTLSSDHDDKSKEKFRKLMGIKQEDSGLAEDEEELEQKQKELFEKLDKEYQFARMATHTHRGVGLGFGSSSYPPPGT</sequence>